<name>A0A433UZL7_9CYAN</name>
<sequence>MSKLYELLEKIKLHTWNVFRYSLNNFPKNVLGSYQFARREMGLENQDSEGDFYKNFQPWLQQKLEVKTVNSWDKIILLYSVDEKEGITYFFQLLDEFLKRDKTLEN</sequence>
<organism evidence="1 2">
    <name type="scientific">Dulcicalothrix desertica PCC 7102</name>
    <dbReference type="NCBI Taxonomy" id="232991"/>
    <lineage>
        <taxon>Bacteria</taxon>
        <taxon>Bacillati</taxon>
        <taxon>Cyanobacteriota</taxon>
        <taxon>Cyanophyceae</taxon>
        <taxon>Nostocales</taxon>
        <taxon>Calotrichaceae</taxon>
        <taxon>Dulcicalothrix</taxon>
    </lineage>
</organism>
<dbReference type="RefSeq" id="WP_325052263.1">
    <property type="nucleotide sequence ID" value="NZ_RSCL01000026.1"/>
</dbReference>
<reference evidence="1" key="2">
    <citation type="journal article" date="2019" name="Genome Biol. Evol.">
        <title>Day and night: Metabolic profiles and evolutionary relationships of six axenic non-marine cyanobacteria.</title>
        <authorList>
            <person name="Will S.E."/>
            <person name="Henke P."/>
            <person name="Boedeker C."/>
            <person name="Huang S."/>
            <person name="Brinkmann H."/>
            <person name="Rohde M."/>
            <person name="Jarek M."/>
            <person name="Friedl T."/>
            <person name="Seufert S."/>
            <person name="Schumacher M."/>
            <person name="Overmann J."/>
            <person name="Neumann-Schaal M."/>
            <person name="Petersen J."/>
        </authorList>
    </citation>
    <scope>NUCLEOTIDE SEQUENCE [LARGE SCALE GENOMIC DNA]</scope>
    <source>
        <strain evidence="1">PCC 7102</strain>
    </source>
</reference>
<evidence type="ECO:0000313" key="2">
    <source>
        <dbReference type="Proteomes" id="UP000271624"/>
    </source>
</evidence>
<comment type="caution">
    <text evidence="1">The sequence shown here is derived from an EMBL/GenBank/DDBJ whole genome shotgun (WGS) entry which is preliminary data.</text>
</comment>
<proteinExistence type="predicted"/>
<dbReference type="EMBL" id="RSCL01000026">
    <property type="protein sequence ID" value="RUS99299.1"/>
    <property type="molecule type" value="Genomic_DNA"/>
</dbReference>
<protein>
    <submittedName>
        <fullName evidence="1">Uncharacterized protein</fullName>
    </submittedName>
</protein>
<accession>A0A433UZL7</accession>
<keyword evidence="2" id="KW-1185">Reference proteome</keyword>
<dbReference type="AlphaFoldDB" id="A0A433UZL7"/>
<dbReference type="Proteomes" id="UP000271624">
    <property type="component" value="Unassembled WGS sequence"/>
</dbReference>
<evidence type="ECO:0000313" key="1">
    <source>
        <dbReference type="EMBL" id="RUS99299.1"/>
    </source>
</evidence>
<gene>
    <name evidence="1" type="ORF">DSM106972_077410</name>
</gene>
<reference evidence="1" key="1">
    <citation type="submission" date="2018-12" db="EMBL/GenBank/DDBJ databases">
        <authorList>
            <person name="Will S."/>
            <person name="Neumann-Schaal M."/>
            <person name="Henke P."/>
        </authorList>
    </citation>
    <scope>NUCLEOTIDE SEQUENCE</scope>
    <source>
        <strain evidence="1">PCC 7102</strain>
    </source>
</reference>